<dbReference type="InterPro" id="IPR017937">
    <property type="entry name" value="Thioredoxin_CS"/>
</dbReference>
<dbReference type="GO" id="GO:0016853">
    <property type="term" value="F:isomerase activity"/>
    <property type="evidence" value="ECO:0007669"/>
    <property type="project" value="UniProtKB-KW"/>
</dbReference>
<feature type="signal peptide" evidence="2">
    <location>
        <begin position="1"/>
        <end position="20"/>
    </location>
</feature>
<evidence type="ECO:0000256" key="1">
    <source>
        <dbReference type="ARBA" id="ARBA00023284"/>
    </source>
</evidence>
<proteinExistence type="predicted"/>
<evidence type="ECO:0000256" key="2">
    <source>
        <dbReference type="SAM" id="SignalP"/>
    </source>
</evidence>
<dbReference type="RefSeq" id="WP_121201656.1">
    <property type="nucleotide sequence ID" value="NZ_RBKU01000001.1"/>
</dbReference>
<dbReference type="OrthoDB" id="9815205at2"/>
<evidence type="ECO:0000259" key="3">
    <source>
        <dbReference type="PROSITE" id="PS51352"/>
    </source>
</evidence>
<dbReference type="InterPro" id="IPR000866">
    <property type="entry name" value="AhpC/TSA"/>
</dbReference>
<dbReference type="GO" id="GO:0016491">
    <property type="term" value="F:oxidoreductase activity"/>
    <property type="evidence" value="ECO:0007669"/>
    <property type="project" value="InterPro"/>
</dbReference>
<feature type="chain" id="PRO_5019727745" evidence="2">
    <location>
        <begin position="21"/>
        <end position="279"/>
    </location>
</feature>
<accession>A0A495JAV8</accession>
<comment type="caution">
    <text evidence="4">The sequence shown here is derived from an EMBL/GenBank/DDBJ whole genome shotgun (WGS) entry which is preliminary data.</text>
</comment>
<feature type="domain" description="Thioredoxin" evidence="3">
    <location>
        <begin position="132"/>
        <end position="271"/>
    </location>
</feature>
<dbReference type="PANTHER" id="PTHR42852:SF17">
    <property type="entry name" value="THIOREDOXIN-LIKE PROTEIN HI_1115"/>
    <property type="match status" value="1"/>
</dbReference>
<keyword evidence="4" id="KW-0413">Isomerase</keyword>
<organism evidence="4 5">
    <name type="scientific">Mucilaginibacter gracilis</name>
    <dbReference type="NCBI Taxonomy" id="423350"/>
    <lineage>
        <taxon>Bacteria</taxon>
        <taxon>Pseudomonadati</taxon>
        <taxon>Bacteroidota</taxon>
        <taxon>Sphingobacteriia</taxon>
        <taxon>Sphingobacteriales</taxon>
        <taxon>Sphingobacteriaceae</taxon>
        <taxon>Mucilaginibacter</taxon>
    </lineage>
</organism>
<keyword evidence="2" id="KW-0732">Signal</keyword>
<keyword evidence="5" id="KW-1185">Reference proteome</keyword>
<dbReference type="CDD" id="cd02966">
    <property type="entry name" value="TlpA_like_family"/>
    <property type="match status" value="1"/>
</dbReference>
<sequence length="279" mass="31705">MKNLSFFVLFTVFISGFCLAQAPPMPSALTTTRFVLDKNTVVKDTAGKQYGYQEWSAMMRTGKYIIKQAGIKKGTDGKPEYVLVPLFDANGQPIDRKTKTQVRYITAPRPQSTDPSKPNFVEPAKPNESTQFHPGDIFKPFNEKDIYGEKFDLKKMKGKVLVINFWFIGCPPCRAEIPDLNKLVEHYKDNKDVVFLAVCLDEKYDIKEFIKTTPFNYHIIDDGRFVAEKYGVKLYPTNVVVNKDGKVVFSSVSFQYANPYWLTKTIDEALQVPVANPAP</sequence>
<dbReference type="AlphaFoldDB" id="A0A495JAV8"/>
<evidence type="ECO:0000313" key="5">
    <source>
        <dbReference type="Proteomes" id="UP000268007"/>
    </source>
</evidence>
<dbReference type="InterPro" id="IPR050553">
    <property type="entry name" value="Thioredoxin_ResA/DsbE_sf"/>
</dbReference>
<dbReference type="PANTHER" id="PTHR42852">
    <property type="entry name" value="THIOL:DISULFIDE INTERCHANGE PROTEIN DSBE"/>
    <property type="match status" value="1"/>
</dbReference>
<dbReference type="EMBL" id="RBKU01000001">
    <property type="protein sequence ID" value="RKR85618.1"/>
    <property type="molecule type" value="Genomic_DNA"/>
</dbReference>
<protein>
    <submittedName>
        <fullName evidence="4">Thiol-disulfide isomerase/thioredoxin</fullName>
    </submittedName>
</protein>
<reference evidence="4 5" key="1">
    <citation type="submission" date="2018-10" db="EMBL/GenBank/DDBJ databases">
        <title>Genomic Encyclopedia of Archaeal and Bacterial Type Strains, Phase II (KMG-II): from individual species to whole genera.</title>
        <authorList>
            <person name="Goeker M."/>
        </authorList>
    </citation>
    <scope>NUCLEOTIDE SEQUENCE [LARGE SCALE GENOMIC DNA]</scope>
    <source>
        <strain evidence="4 5">DSM 18602</strain>
    </source>
</reference>
<dbReference type="InterPro" id="IPR013766">
    <property type="entry name" value="Thioredoxin_domain"/>
</dbReference>
<dbReference type="InterPro" id="IPR036249">
    <property type="entry name" value="Thioredoxin-like_sf"/>
</dbReference>
<dbReference type="PROSITE" id="PS51352">
    <property type="entry name" value="THIOREDOXIN_2"/>
    <property type="match status" value="1"/>
</dbReference>
<name>A0A495JAV8_9SPHI</name>
<dbReference type="GO" id="GO:0016209">
    <property type="term" value="F:antioxidant activity"/>
    <property type="evidence" value="ECO:0007669"/>
    <property type="project" value="InterPro"/>
</dbReference>
<gene>
    <name evidence="4" type="ORF">BDD43_5889</name>
</gene>
<dbReference type="SUPFAM" id="SSF52833">
    <property type="entry name" value="Thioredoxin-like"/>
    <property type="match status" value="1"/>
</dbReference>
<dbReference type="Gene3D" id="3.40.30.10">
    <property type="entry name" value="Glutaredoxin"/>
    <property type="match status" value="1"/>
</dbReference>
<dbReference type="Pfam" id="PF00578">
    <property type="entry name" value="AhpC-TSA"/>
    <property type="match status" value="1"/>
</dbReference>
<dbReference type="PROSITE" id="PS00194">
    <property type="entry name" value="THIOREDOXIN_1"/>
    <property type="match status" value="1"/>
</dbReference>
<evidence type="ECO:0000313" key="4">
    <source>
        <dbReference type="EMBL" id="RKR85618.1"/>
    </source>
</evidence>
<dbReference type="Proteomes" id="UP000268007">
    <property type="component" value="Unassembled WGS sequence"/>
</dbReference>
<keyword evidence="1" id="KW-0676">Redox-active center</keyword>